<dbReference type="InterPro" id="IPR032466">
    <property type="entry name" value="Metal_Hydrolase"/>
</dbReference>
<feature type="domain" description="Amidohydrolase-related" evidence="2">
    <location>
        <begin position="294"/>
        <end position="432"/>
    </location>
</feature>
<evidence type="ECO:0000259" key="3">
    <source>
        <dbReference type="Pfam" id="PF12890"/>
    </source>
</evidence>
<protein>
    <submittedName>
        <fullName evidence="4">Dihydroorotase</fullName>
        <ecNumber evidence="4">3.5.2.3</ecNumber>
    </submittedName>
</protein>
<dbReference type="SUPFAM" id="SSF51556">
    <property type="entry name" value="Metallo-dependent hydrolases"/>
    <property type="match status" value="1"/>
</dbReference>
<proteinExistence type="predicted"/>
<dbReference type="EMBL" id="JBHSSW010000066">
    <property type="protein sequence ID" value="MFC6200092.1"/>
    <property type="molecule type" value="Genomic_DNA"/>
</dbReference>
<dbReference type="InterPro" id="IPR004722">
    <property type="entry name" value="DHOase"/>
</dbReference>
<evidence type="ECO:0000313" key="4">
    <source>
        <dbReference type="EMBL" id="MFC6200092.1"/>
    </source>
</evidence>
<dbReference type="Proteomes" id="UP001596303">
    <property type="component" value="Unassembled WGS sequence"/>
</dbReference>
<keyword evidence="4" id="KW-0378">Hydrolase</keyword>
<evidence type="ECO:0000259" key="2">
    <source>
        <dbReference type="Pfam" id="PF01979"/>
    </source>
</evidence>
<organism evidence="4 5">
    <name type="scientific">Ponticaulis profundi</name>
    <dbReference type="NCBI Taxonomy" id="2665222"/>
    <lineage>
        <taxon>Bacteria</taxon>
        <taxon>Pseudomonadati</taxon>
        <taxon>Pseudomonadota</taxon>
        <taxon>Alphaproteobacteria</taxon>
        <taxon>Hyphomonadales</taxon>
        <taxon>Hyphomonadaceae</taxon>
        <taxon>Ponticaulis</taxon>
    </lineage>
</organism>
<dbReference type="InterPro" id="IPR024403">
    <property type="entry name" value="DHOase_cat"/>
</dbReference>
<dbReference type="EC" id="3.5.2.3" evidence="4"/>
<dbReference type="PANTHER" id="PTHR43668:SF2">
    <property type="entry name" value="ALLANTOINASE"/>
    <property type="match status" value="1"/>
</dbReference>
<dbReference type="Gene3D" id="2.30.40.10">
    <property type="entry name" value="Urease, subunit C, domain 1"/>
    <property type="match status" value="1"/>
</dbReference>
<keyword evidence="1" id="KW-0665">Pyrimidine biosynthesis</keyword>
<name>A0ABW1SFN8_9PROT</name>
<evidence type="ECO:0000256" key="1">
    <source>
        <dbReference type="ARBA" id="ARBA00022975"/>
    </source>
</evidence>
<evidence type="ECO:0000313" key="5">
    <source>
        <dbReference type="Proteomes" id="UP001596303"/>
    </source>
</evidence>
<comment type="caution">
    <text evidence="4">The sequence shown here is derived from an EMBL/GenBank/DDBJ whole genome shotgun (WGS) entry which is preliminary data.</text>
</comment>
<sequence length="439" mass="47311">MKFTLYNARLIDPASETDILGGITVEDDIIQDVGPHLATLPGAMSSDIDCNGHVVAPGLIDLRVKTGEPGSEHRETLQSASQSAVAGGITSMVVMPETDPVIDTPALVDYLRRAGQSSEILNHIYPAGAISVGLKGESMSEIGLMKKAGAILFSNVDQPLPSTGMLRKVMQYAKGMGVVLMLRPDEPSLASGVMNAGAFASRLGLSGMAPHAEWMGLQRDLILAEMTGANVIVDQISTARSLQIIENARKRRVNCAVSVAAHHLIFNELDIGDGSQDPRKAYLTYCKVNPPFRAEDDRLAMIEGIRSGQIDCVTSAHDPQPPEEKRLPFEEASFGAAGLETLLSALTSVVAEPEYELSLMDALRTVTIAPAELLGLPQGRLETGRPADIVRFNPDTPWKCTRDHLRSRSRNSPFDGRLMTGQVQQTFVSGQCVFDRLKA</sequence>
<gene>
    <name evidence="4" type="primary">pyrC</name>
    <name evidence="4" type="ORF">ACFQDM_18615</name>
</gene>
<dbReference type="RefSeq" id="WP_377382004.1">
    <property type="nucleotide sequence ID" value="NZ_JBHSSW010000066.1"/>
</dbReference>
<keyword evidence="5" id="KW-1185">Reference proteome</keyword>
<dbReference type="InterPro" id="IPR006680">
    <property type="entry name" value="Amidohydro-rel"/>
</dbReference>
<reference evidence="5" key="1">
    <citation type="journal article" date="2019" name="Int. J. Syst. Evol. Microbiol.">
        <title>The Global Catalogue of Microorganisms (GCM) 10K type strain sequencing project: providing services to taxonomists for standard genome sequencing and annotation.</title>
        <authorList>
            <consortium name="The Broad Institute Genomics Platform"/>
            <consortium name="The Broad Institute Genome Sequencing Center for Infectious Disease"/>
            <person name="Wu L."/>
            <person name="Ma J."/>
        </authorList>
    </citation>
    <scope>NUCLEOTIDE SEQUENCE [LARGE SCALE GENOMIC DNA]</scope>
    <source>
        <strain evidence="5">CGMCC-1.15741</strain>
    </source>
</reference>
<dbReference type="CDD" id="cd01317">
    <property type="entry name" value="DHOase_IIa"/>
    <property type="match status" value="1"/>
</dbReference>
<accession>A0ABW1SFN8</accession>
<dbReference type="InterPro" id="IPR050138">
    <property type="entry name" value="DHOase/Allantoinase_Hydrolase"/>
</dbReference>
<dbReference type="NCBIfam" id="TIGR00857">
    <property type="entry name" value="pyrC_multi"/>
    <property type="match status" value="1"/>
</dbReference>
<dbReference type="Gene3D" id="3.20.20.140">
    <property type="entry name" value="Metal-dependent hydrolases"/>
    <property type="match status" value="1"/>
</dbReference>
<dbReference type="Pfam" id="PF12890">
    <property type="entry name" value="DHOase"/>
    <property type="match status" value="1"/>
</dbReference>
<dbReference type="PANTHER" id="PTHR43668">
    <property type="entry name" value="ALLANTOINASE"/>
    <property type="match status" value="1"/>
</dbReference>
<dbReference type="SUPFAM" id="SSF51338">
    <property type="entry name" value="Composite domain of metallo-dependent hydrolases"/>
    <property type="match status" value="1"/>
</dbReference>
<dbReference type="InterPro" id="IPR011059">
    <property type="entry name" value="Metal-dep_hydrolase_composite"/>
</dbReference>
<feature type="domain" description="Dihydroorotase catalytic" evidence="3">
    <location>
        <begin position="52"/>
        <end position="239"/>
    </location>
</feature>
<dbReference type="Pfam" id="PF01979">
    <property type="entry name" value="Amidohydro_1"/>
    <property type="match status" value="1"/>
</dbReference>
<dbReference type="GO" id="GO:0004151">
    <property type="term" value="F:dihydroorotase activity"/>
    <property type="evidence" value="ECO:0007669"/>
    <property type="project" value="UniProtKB-EC"/>
</dbReference>